<feature type="active site" evidence="8">
    <location>
        <position position="274"/>
    </location>
</feature>
<evidence type="ECO:0000256" key="6">
    <source>
        <dbReference type="ARBA" id="ARBA00023157"/>
    </source>
</evidence>
<evidence type="ECO:0000259" key="12">
    <source>
        <dbReference type="PROSITE" id="PS51767"/>
    </source>
</evidence>
<gene>
    <name evidence="13" type="ORF">Ciccas_002713</name>
</gene>
<evidence type="ECO:0000256" key="11">
    <source>
        <dbReference type="SAM" id="SignalP"/>
    </source>
</evidence>
<dbReference type="SUPFAM" id="SSF50630">
    <property type="entry name" value="Acid proteases"/>
    <property type="match status" value="1"/>
</dbReference>
<protein>
    <recommendedName>
        <fullName evidence="12">Peptidase A1 domain-containing protein</fullName>
    </recommendedName>
</protein>
<feature type="active site" evidence="8">
    <location>
        <position position="89"/>
    </location>
</feature>
<feature type="domain" description="Peptidase A1" evidence="12">
    <location>
        <begin position="71"/>
        <end position="383"/>
    </location>
</feature>
<dbReference type="Pfam" id="PF00026">
    <property type="entry name" value="Asp"/>
    <property type="match status" value="1"/>
</dbReference>
<dbReference type="InterPro" id="IPR021109">
    <property type="entry name" value="Peptidase_aspartic_dom_sf"/>
</dbReference>
<dbReference type="PANTHER" id="PTHR47966:SF51">
    <property type="entry name" value="BETA-SITE APP-CLEAVING ENZYME, ISOFORM A-RELATED"/>
    <property type="match status" value="1"/>
</dbReference>
<evidence type="ECO:0000256" key="1">
    <source>
        <dbReference type="ARBA" id="ARBA00007447"/>
    </source>
</evidence>
<dbReference type="PROSITE" id="PS00141">
    <property type="entry name" value="ASP_PROTEASE"/>
    <property type="match status" value="2"/>
</dbReference>
<reference evidence="13 14" key="1">
    <citation type="submission" date="2024-11" db="EMBL/GenBank/DDBJ databases">
        <title>Adaptive evolution of stress response genes in parasites aligns with host niche diversity.</title>
        <authorList>
            <person name="Hahn C."/>
            <person name="Resl P."/>
        </authorList>
    </citation>
    <scope>NUCLEOTIDE SEQUENCE [LARGE SCALE GENOMIC DNA]</scope>
    <source>
        <strain evidence="13">EGGRZ-B1_66</strain>
        <tissue evidence="13">Body</tissue>
    </source>
</reference>
<keyword evidence="4 10" id="KW-0064">Aspartyl protease</keyword>
<evidence type="ECO:0000256" key="8">
    <source>
        <dbReference type="PIRSR" id="PIRSR601461-1"/>
    </source>
</evidence>
<dbReference type="InterPro" id="IPR001969">
    <property type="entry name" value="Aspartic_peptidase_AS"/>
</dbReference>
<dbReference type="FunFam" id="2.40.70.10:FF:000002">
    <property type="entry name" value="Vacuolar aspartic proteinase"/>
    <property type="match status" value="1"/>
</dbReference>
<feature type="disulfide bond" evidence="9">
    <location>
        <begin position="102"/>
        <end position="109"/>
    </location>
</feature>
<dbReference type="InterPro" id="IPR033121">
    <property type="entry name" value="PEPTIDASE_A1"/>
</dbReference>
<dbReference type="PANTHER" id="PTHR47966">
    <property type="entry name" value="BETA-SITE APP-CLEAVING ENZYME, ISOFORM A-RELATED"/>
    <property type="match status" value="1"/>
</dbReference>
<organism evidence="13 14">
    <name type="scientific">Cichlidogyrus casuarinus</name>
    <dbReference type="NCBI Taxonomy" id="1844966"/>
    <lineage>
        <taxon>Eukaryota</taxon>
        <taxon>Metazoa</taxon>
        <taxon>Spiralia</taxon>
        <taxon>Lophotrochozoa</taxon>
        <taxon>Platyhelminthes</taxon>
        <taxon>Monogenea</taxon>
        <taxon>Monopisthocotylea</taxon>
        <taxon>Dactylogyridea</taxon>
        <taxon>Ancyrocephalidae</taxon>
        <taxon>Cichlidogyrus</taxon>
    </lineage>
</organism>
<evidence type="ECO:0000256" key="2">
    <source>
        <dbReference type="ARBA" id="ARBA00022670"/>
    </source>
</evidence>
<dbReference type="EMBL" id="JBJKFK010000222">
    <property type="protein sequence ID" value="KAL3318623.1"/>
    <property type="molecule type" value="Genomic_DNA"/>
</dbReference>
<comment type="similarity">
    <text evidence="1 10">Belongs to the peptidase A1 family.</text>
</comment>
<evidence type="ECO:0000256" key="7">
    <source>
        <dbReference type="ARBA" id="ARBA00023180"/>
    </source>
</evidence>
<dbReference type="GO" id="GO:0006508">
    <property type="term" value="P:proteolysis"/>
    <property type="evidence" value="ECO:0007669"/>
    <property type="project" value="UniProtKB-KW"/>
</dbReference>
<keyword evidence="6 9" id="KW-1015">Disulfide bond</keyword>
<evidence type="ECO:0000313" key="14">
    <source>
        <dbReference type="Proteomes" id="UP001626550"/>
    </source>
</evidence>
<proteinExistence type="inferred from homology"/>
<feature type="chain" id="PRO_5044861426" description="Peptidase A1 domain-containing protein" evidence="11">
    <location>
        <begin position="19"/>
        <end position="459"/>
    </location>
</feature>
<evidence type="ECO:0000256" key="10">
    <source>
        <dbReference type="RuleBase" id="RU000454"/>
    </source>
</evidence>
<evidence type="ECO:0000256" key="4">
    <source>
        <dbReference type="ARBA" id="ARBA00022750"/>
    </source>
</evidence>
<keyword evidence="7" id="KW-0325">Glycoprotein</keyword>
<accession>A0ABD2QGG0</accession>
<dbReference type="GO" id="GO:0004190">
    <property type="term" value="F:aspartic-type endopeptidase activity"/>
    <property type="evidence" value="ECO:0007669"/>
    <property type="project" value="UniProtKB-KW"/>
</dbReference>
<dbReference type="InterPro" id="IPR001461">
    <property type="entry name" value="Aspartic_peptidase_A1"/>
</dbReference>
<keyword evidence="2 10" id="KW-0645">Protease</keyword>
<evidence type="ECO:0000256" key="9">
    <source>
        <dbReference type="PIRSR" id="PIRSR601461-2"/>
    </source>
</evidence>
<evidence type="ECO:0000256" key="3">
    <source>
        <dbReference type="ARBA" id="ARBA00022729"/>
    </source>
</evidence>
<dbReference type="Proteomes" id="UP001626550">
    <property type="component" value="Unassembled WGS sequence"/>
</dbReference>
<keyword evidence="5 10" id="KW-0378">Hydrolase</keyword>
<comment type="caution">
    <text evidence="13">The sequence shown here is derived from an EMBL/GenBank/DDBJ whole genome shotgun (WGS) entry which is preliminary data.</text>
</comment>
<dbReference type="FunFam" id="2.40.70.10:FF:000009">
    <property type="entry name" value="Aspartic proteinase A1"/>
    <property type="match status" value="1"/>
</dbReference>
<name>A0ABD2QGG0_9PLAT</name>
<dbReference type="Gene3D" id="2.40.70.10">
    <property type="entry name" value="Acid Proteases"/>
    <property type="match status" value="2"/>
</dbReference>
<dbReference type="AlphaFoldDB" id="A0ABD2QGG0"/>
<dbReference type="PROSITE" id="PS51767">
    <property type="entry name" value="PEPTIDASE_A1"/>
    <property type="match status" value="1"/>
</dbReference>
<dbReference type="PRINTS" id="PR00792">
    <property type="entry name" value="PEPSIN"/>
</dbReference>
<evidence type="ECO:0000256" key="5">
    <source>
        <dbReference type="ARBA" id="ARBA00022801"/>
    </source>
</evidence>
<keyword evidence="3 11" id="KW-0732">Signal</keyword>
<sequence>MSIIKYFSLITLLVVIDAEVLRVPLTAIKSSRKSLHEVGTSVSILRNRYQRFNDLNDPAPEILKNYMDAQYYGEIQIGTPGQTFSVIFDTGSSNLWVPSKKCKWTDIACLLHRKYDSTASSTYKPNGTDFAIRYGTGQLDGFLSTDTVSVGGIAVKDQTFGEAINQPGITFIMAKFDGILGMAFPSISVDGVKPVFNNMVDQKLVDKPVFSFYLDRNASDPTGGELLLGGIDQKYYQGEIAYVPLAMENYWSLTMQSLKVGDTEYCTNCWAIADTGTSLLAGPSNQVDALNKAIGGSKIPGGEYLLDCDKLDTMPDVHFTMNGHKFTLSAEEYAMKVSAGGKQICISGFIGLDLSKPIWILGDIFIGKYYTVFDLENKQVGFATAKRGLATPVDACRAEVTSSEKTHKPTETIYEHWTPMSKLSPSEVIEGILDISADRPDEETIEALASKVFDFANVF</sequence>
<feature type="signal peptide" evidence="11">
    <location>
        <begin position="1"/>
        <end position="18"/>
    </location>
</feature>
<keyword evidence="14" id="KW-1185">Reference proteome</keyword>
<evidence type="ECO:0000313" key="13">
    <source>
        <dbReference type="EMBL" id="KAL3318623.1"/>
    </source>
</evidence>
<feature type="disulfide bond" evidence="9">
    <location>
        <begin position="308"/>
        <end position="345"/>
    </location>
</feature>